<comment type="caution">
    <text evidence="2">The sequence shown here is derived from an EMBL/GenBank/DDBJ whole genome shotgun (WGS) entry which is preliminary data.</text>
</comment>
<evidence type="ECO:0000313" key="2">
    <source>
        <dbReference type="EMBL" id="MCG7322799.1"/>
    </source>
</evidence>
<evidence type="ECO:0000313" key="3">
    <source>
        <dbReference type="Proteomes" id="UP001521931"/>
    </source>
</evidence>
<name>A0ABS9Q4J4_9MICO</name>
<keyword evidence="3" id="KW-1185">Reference proteome</keyword>
<organism evidence="2 3">
    <name type="scientific">Arsenicicoccus bolidensis</name>
    <dbReference type="NCBI Taxonomy" id="229480"/>
    <lineage>
        <taxon>Bacteria</taxon>
        <taxon>Bacillati</taxon>
        <taxon>Actinomycetota</taxon>
        <taxon>Actinomycetes</taxon>
        <taxon>Micrococcales</taxon>
        <taxon>Intrasporangiaceae</taxon>
        <taxon>Arsenicicoccus</taxon>
    </lineage>
</organism>
<dbReference type="Proteomes" id="UP001521931">
    <property type="component" value="Unassembled WGS sequence"/>
</dbReference>
<gene>
    <name evidence="2" type="ORF">MHL29_13015</name>
</gene>
<accession>A0ABS9Q4J4</accession>
<dbReference type="EMBL" id="JAKRCV010000046">
    <property type="protein sequence ID" value="MCG7322799.1"/>
    <property type="molecule type" value="Genomic_DNA"/>
</dbReference>
<proteinExistence type="predicted"/>
<feature type="region of interest" description="Disordered" evidence="1">
    <location>
        <begin position="10"/>
        <end position="31"/>
    </location>
</feature>
<sequence>MGALVAAAAACTQPAPAPSPARTPGQGDGGSVERLVDVVISVQDRAPASTGPTDPARARAIAEATAQLPQVAARPGPSSLASPPGVPEGYAVTGLRLDGKDQQVAALVPQGTPTTGDGLYVARPEQGSRPVTIEVPHPRSDAWTDQIGADVYARSTARYLLMAGADRGAGDDADVAHAPDAAFAGTDMLLVRKDWVVVQIHGFTRRRHPGYPDAVVSSGTATPGATATRVARELESQGISTCVYDGTTCADLAARTNVQGQHARAVGADFVHVELERSVRADPALRSRAAQAIATGLG</sequence>
<dbReference type="RefSeq" id="WP_239265209.1">
    <property type="nucleotide sequence ID" value="NZ_DAMDMH010000051.1"/>
</dbReference>
<protein>
    <submittedName>
        <fullName evidence="2">Uncharacterized protein</fullName>
    </submittedName>
</protein>
<reference evidence="2 3" key="1">
    <citation type="submission" date="2022-02" db="EMBL/GenBank/DDBJ databases">
        <title>Uncovering new skin microbiome diversity through culturing and metagenomics.</title>
        <authorList>
            <person name="Conlan S."/>
            <person name="Deming C."/>
            <person name="Nisc Comparative Sequencing Program N."/>
            <person name="Segre J.A."/>
        </authorList>
    </citation>
    <scope>NUCLEOTIDE SEQUENCE [LARGE SCALE GENOMIC DNA]</scope>
    <source>
        <strain evidence="2 3">ACRQZ</strain>
    </source>
</reference>
<evidence type="ECO:0000256" key="1">
    <source>
        <dbReference type="SAM" id="MobiDB-lite"/>
    </source>
</evidence>